<feature type="transmembrane region" description="Helical" evidence="7">
    <location>
        <begin position="324"/>
        <end position="347"/>
    </location>
</feature>
<evidence type="ECO:0000313" key="10">
    <source>
        <dbReference type="Proteomes" id="UP000623678"/>
    </source>
</evidence>
<keyword evidence="6 7" id="KW-0472">Membrane</keyword>
<keyword evidence="5 7" id="KW-1133">Transmembrane helix</keyword>
<evidence type="ECO:0000256" key="7">
    <source>
        <dbReference type="SAM" id="Phobius"/>
    </source>
</evidence>
<dbReference type="PRINTS" id="PR00812">
    <property type="entry name" value="BCTERIALGSPF"/>
</dbReference>
<comment type="subcellular location">
    <subcellularLocation>
        <location evidence="1">Cell membrane</location>
        <topology evidence="1">Multi-pass membrane protein</topology>
    </subcellularLocation>
</comment>
<evidence type="ECO:0000256" key="5">
    <source>
        <dbReference type="ARBA" id="ARBA00022989"/>
    </source>
</evidence>
<evidence type="ECO:0000259" key="8">
    <source>
        <dbReference type="Pfam" id="PF00482"/>
    </source>
</evidence>
<evidence type="ECO:0000256" key="2">
    <source>
        <dbReference type="ARBA" id="ARBA00005745"/>
    </source>
</evidence>
<dbReference type="InterPro" id="IPR018076">
    <property type="entry name" value="T2SS_GspF_dom"/>
</dbReference>
<dbReference type="PANTHER" id="PTHR30012">
    <property type="entry name" value="GENERAL SECRETION PATHWAY PROTEIN"/>
    <property type="match status" value="1"/>
</dbReference>
<dbReference type="Pfam" id="PF00482">
    <property type="entry name" value="T2SSF"/>
    <property type="match status" value="2"/>
</dbReference>
<evidence type="ECO:0000256" key="1">
    <source>
        <dbReference type="ARBA" id="ARBA00004651"/>
    </source>
</evidence>
<dbReference type="RefSeq" id="WP_262394550.1">
    <property type="nucleotide sequence ID" value="NZ_JACRTD010000002.1"/>
</dbReference>
<dbReference type="Gene3D" id="1.20.81.30">
    <property type="entry name" value="Type II secretion system (T2SS), domain F"/>
    <property type="match status" value="2"/>
</dbReference>
<feature type="transmembrane region" description="Helical" evidence="7">
    <location>
        <begin position="170"/>
        <end position="188"/>
    </location>
</feature>
<dbReference type="Proteomes" id="UP000623678">
    <property type="component" value="Unassembled WGS sequence"/>
</dbReference>
<keyword evidence="10" id="KW-1185">Reference proteome</keyword>
<evidence type="ECO:0000313" key="9">
    <source>
        <dbReference type="EMBL" id="MBC8584729.1"/>
    </source>
</evidence>
<gene>
    <name evidence="9" type="ORF">H8705_03955</name>
</gene>
<name>A0A926IGC6_9FIRM</name>
<dbReference type="InterPro" id="IPR042094">
    <property type="entry name" value="T2SS_GspF_sf"/>
</dbReference>
<accession>A0A926IGC6</accession>
<sequence length="351" mass="38044">MAKQNNRRPLSPSELSAFCSQISLILKAGISVQEGISIMEDDNQNAFGEEILKIIREHAQIGEGFSTCLEAAGVFPKYMLDMVHIGEQSGRLEEVMDSLSDYYERNEAISKSIKSAVTYPALMIIMMLVVIGILIIKVLPIFNEVFAQLGSQMSSMSQGIMRFGMVLNRYSAVIIALLAIVVIVMLIVRKTSGGAHFFAGLFHRFPGTRKLAEKISAGRFASAMALMLSSGLDVDDSLSMAKELVEDEHIKSKVAQCQENIAGGTSFSEALTQAGIFPAVYARMISVGFKTGSVDGVMKKIADRYEIEVGEQIDGLISVLEPTLVAILSIIVGMILLSVMLPLMGIMSSIG</sequence>
<evidence type="ECO:0000256" key="6">
    <source>
        <dbReference type="ARBA" id="ARBA00023136"/>
    </source>
</evidence>
<comment type="caution">
    <text evidence="9">The sequence shown here is derived from an EMBL/GenBank/DDBJ whole genome shotgun (WGS) entry which is preliminary data.</text>
</comment>
<comment type="similarity">
    <text evidence="2">Belongs to the GSP F family.</text>
</comment>
<organism evidence="9 10">
    <name type="scientific">Youxingia wuxianensis</name>
    <dbReference type="NCBI Taxonomy" id="2763678"/>
    <lineage>
        <taxon>Bacteria</taxon>
        <taxon>Bacillati</taxon>
        <taxon>Bacillota</taxon>
        <taxon>Clostridia</taxon>
        <taxon>Eubacteriales</taxon>
        <taxon>Oscillospiraceae</taxon>
        <taxon>Youxingia</taxon>
    </lineage>
</organism>
<keyword evidence="3" id="KW-1003">Cell membrane</keyword>
<dbReference type="AlphaFoldDB" id="A0A926IGC6"/>
<feature type="transmembrane region" description="Helical" evidence="7">
    <location>
        <begin position="121"/>
        <end position="142"/>
    </location>
</feature>
<feature type="domain" description="Type II secretion system protein GspF" evidence="8">
    <location>
        <begin position="220"/>
        <end position="342"/>
    </location>
</feature>
<feature type="domain" description="Type II secretion system protein GspF" evidence="8">
    <location>
        <begin position="18"/>
        <end position="140"/>
    </location>
</feature>
<evidence type="ECO:0000256" key="3">
    <source>
        <dbReference type="ARBA" id="ARBA00022475"/>
    </source>
</evidence>
<dbReference type="GO" id="GO:0005886">
    <property type="term" value="C:plasma membrane"/>
    <property type="evidence" value="ECO:0007669"/>
    <property type="project" value="UniProtKB-SubCell"/>
</dbReference>
<proteinExistence type="inferred from homology"/>
<dbReference type="PANTHER" id="PTHR30012:SF0">
    <property type="entry name" value="TYPE II SECRETION SYSTEM PROTEIN F-RELATED"/>
    <property type="match status" value="1"/>
</dbReference>
<keyword evidence="4 7" id="KW-0812">Transmembrane</keyword>
<reference evidence="9" key="1">
    <citation type="submission" date="2020-08" db="EMBL/GenBank/DDBJ databases">
        <title>Genome public.</title>
        <authorList>
            <person name="Liu C."/>
            <person name="Sun Q."/>
        </authorList>
    </citation>
    <scope>NUCLEOTIDE SEQUENCE</scope>
    <source>
        <strain evidence="9">NSJ-64</strain>
    </source>
</reference>
<protein>
    <submittedName>
        <fullName evidence="9">Type II secretion system F family protein</fullName>
    </submittedName>
</protein>
<dbReference type="InterPro" id="IPR003004">
    <property type="entry name" value="GspF/PilC"/>
</dbReference>
<dbReference type="EMBL" id="JACRTD010000002">
    <property type="protein sequence ID" value="MBC8584729.1"/>
    <property type="molecule type" value="Genomic_DNA"/>
</dbReference>
<evidence type="ECO:0000256" key="4">
    <source>
        <dbReference type="ARBA" id="ARBA00022692"/>
    </source>
</evidence>